<dbReference type="InterPro" id="IPR012327">
    <property type="entry name" value="MeTrfase_D12"/>
</dbReference>
<name>A0A0J1GNC6_9GAMM</name>
<gene>
    <name evidence="6" type="ORF">ABT58_10480</name>
</gene>
<dbReference type="GO" id="GO:0003676">
    <property type="term" value="F:nucleic acid binding"/>
    <property type="evidence" value="ECO:0007669"/>
    <property type="project" value="InterPro"/>
</dbReference>
<dbReference type="OrthoDB" id="9805629at2"/>
<keyword evidence="4" id="KW-0949">S-adenosyl-L-methionine</keyword>
<evidence type="ECO:0000256" key="4">
    <source>
        <dbReference type="ARBA" id="ARBA00022691"/>
    </source>
</evidence>
<dbReference type="EC" id="2.1.1.72" evidence="1"/>
<dbReference type="SUPFAM" id="SSF53335">
    <property type="entry name" value="S-adenosyl-L-methionine-dependent methyltransferases"/>
    <property type="match status" value="1"/>
</dbReference>
<dbReference type="GO" id="GO:0009307">
    <property type="term" value="P:DNA restriction-modification system"/>
    <property type="evidence" value="ECO:0007669"/>
    <property type="project" value="InterPro"/>
</dbReference>
<comment type="catalytic activity">
    <reaction evidence="5">
        <text>a 2'-deoxyadenosine in DNA + S-adenosyl-L-methionine = an N(6)-methyl-2'-deoxyadenosine in DNA + S-adenosyl-L-homocysteine + H(+)</text>
        <dbReference type="Rhea" id="RHEA:15197"/>
        <dbReference type="Rhea" id="RHEA-COMP:12418"/>
        <dbReference type="Rhea" id="RHEA-COMP:12419"/>
        <dbReference type="ChEBI" id="CHEBI:15378"/>
        <dbReference type="ChEBI" id="CHEBI:57856"/>
        <dbReference type="ChEBI" id="CHEBI:59789"/>
        <dbReference type="ChEBI" id="CHEBI:90615"/>
        <dbReference type="ChEBI" id="CHEBI:90616"/>
        <dbReference type="EC" id="2.1.1.72"/>
    </reaction>
</comment>
<keyword evidence="2" id="KW-0489">Methyltransferase</keyword>
<sequence length="377" mass="42679">MLENQQLTIDCAVPDSGVNALKIKAVDLPKFPTTRYQGSKRKILPELATALSTIQYNNALDMFSGSGVVSLLFRTLGKNVSSNDFMLYNQNTAKVFLEFDLERLNALNAQSDLEDLLYNLPLSDDGLVSKNYKGIYFIDSENDEIDRFCQNIHQYDDFAKSVYIYAIGQALTKKRPYNLFHRANLEMRTKEVKRSFGNKKTWDTPMIDHAIKCINELKKYPIKTTDTLSKYTTGFNSADLESFADDFDLIYLDPPYINGKGTPVDYSNFYHFLEGLCDYSLFDNGDGKYPHKPITKKPSAWLKPDSALKELSAICERWPNATIVFSYRSDGLPVPEEAAKAMSTKGRIAEIHSAGEYKYALSKTNTNEELIIISKPA</sequence>
<evidence type="ECO:0000256" key="1">
    <source>
        <dbReference type="ARBA" id="ARBA00011900"/>
    </source>
</evidence>
<protein>
    <recommendedName>
        <fullName evidence="1">site-specific DNA-methyltransferase (adenine-specific)</fullName>
        <ecNumber evidence="1">2.1.1.72</ecNumber>
    </recommendedName>
</protein>
<dbReference type="GO" id="GO:0032259">
    <property type="term" value="P:methylation"/>
    <property type="evidence" value="ECO:0007669"/>
    <property type="project" value="UniProtKB-KW"/>
</dbReference>
<evidence type="ECO:0000313" key="6">
    <source>
        <dbReference type="EMBL" id="KLV00964.1"/>
    </source>
</evidence>
<dbReference type="GO" id="GO:0004519">
    <property type="term" value="F:endonuclease activity"/>
    <property type="evidence" value="ECO:0007669"/>
    <property type="project" value="UniProtKB-KW"/>
</dbReference>
<proteinExistence type="predicted"/>
<dbReference type="RefSeq" id="WP_047874351.1">
    <property type="nucleotide sequence ID" value="NZ_BMYC01000017.1"/>
</dbReference>
<evidence type="ECO:0000256" key="5">
    <source>
        <dbReference type="ARBA" id="ARBA00047942"/>
    </source>
</evidence>
<dbReference type="Proteomes" id="UP000036426">
    <property type="component" value="Unassembled WGS sequence"/>
</dbReference>
<keyword evidence="6" id="KW-0255">Endonuclease</keyword>
<evidence type="ECO:0000256" key="3">
    <source>
        <dbReference type="ARBA" id="ARBA00022679"/>
    </source>
</evidence>
<keyword evidence="6" id="KW-0378">Hydrolase</keyword>
<dbReference type="Pfam" id="PF02086">
    <property type="entry name" value="MethyltransfD12"/>
    <property type="match status" value="1"/>
</dbReference>
<reference evidence="6 7" key="1">
    <citation type="submission" date="2015-05" db="EMBL/GenBank/DDBJ databases">
        <title>Photobacterium galathea sp. nov.</title>
        <authorList>
            <person name="Machado H."/>
            <person name="Gram L."/>
        </authorList>
    </citation>
    <scope>NUCLEOTIDE SEQUENCE [LARGE SCALE GENOMIC DNA]</scope>
    <source>
        <strain evidence="6 7">DSM 25995</strain>
    </source>
</reference>
<dbReference type="PATRIC" id="fig|754436.4.peg.2223"/>
<dbReference type="PRINTS" id="PR00505">
    <property type="entry name" value="D12N6MTFRASE"/>
</dbReference>
<keyword evidence="3" id="KW-0808">Transferase</keyword>
<dbReference type="GO" id="GO:0009007">
    <property type="term" value="F:site-specific DNA-methyltransferase (adenine-specific) activity"/>
    <property type="evidence" value="ECO:0007669"/>
    <property type="project" value="UniProtKB-EC"/>
</dbReference>
<organism evidence="6 7">
    <name type="scientific">Photobacterium aphoticum</name>
    <dbReference type="NCBI Taxonomy" id="754436"/>
    <lineage>
        <taxon>Bacteria</taxon>
        <taxon>Pseudomonadati</taxon>
        <taxon>Pseudomonadota</taxon>
        <taxon>Gammaproteobacteria</taxon>
        <taxon>Vibrionales</taxon>
        <taxon>Vibrionaceae</taxon>
        <taxon>Photobacterium</taxon>
    </lineage>
</organism>
<dbReference type="EMBL" id="LDOV01000018">
    <property type="protein sequence ID" value="KLV00964.1"/>
    <property type="molecule type" value="Genomic_DNA"/>
</dbReference>
<dbReference type="InterPro" id="IPR002052">
    <property type="entry name" value="DNA_methylase_N6_adenine_CS"/>
</dbReference>
<accession>A0A0J1GNC6</accession>
<dbReference type="AlphaFoldDB" id="A0A0J1GNC6"/>
<dbReference type="InterPro" id="IPR029063">
    <property type="entry name" value="SAM-dependent_MTases_sf"/>
</dbReference>
<evidence type="ECO:0000256" key="2">
    <source>
        <dbReference type="ARBA" id="ARBA00022603"/>
    </source>
</evidence>
<keyword evidence="7" id="KW-1185">Reference proteome</keyword>
<comment type="caution">
    <text evidence="6">The sequence shown here is derived from an EMBL/GenBank/DDBJ whole genome shotgun (WGS) entry which is preliminary data.</text>
</comment>
<dbReference type="PROSITE" id="PS00092">
    <property type="entry name" value="N6_MTASE"/>
    <property type="match status" value="1"/>
</dbReference>
<keyword evidence="6" id="KW-0540">Nuclease</keyword>
<evidence type="ECO:0000313" key="7">
    <source>
        <dbReference type="Proteomes" id="UP000036426"/>
    </source>
</evidence>